<protein>
    <submittedName>
        <fullName evidence="1">Uncharacterized protein</fullName>
    </submittedName>
</protein>
<proteinExistence type="predicted"/>
<dbReference type="Proteomes" id="UP000568446">
    <property type="component" value="Unassembled WGS sequence"/>
</dbReference>
<sequence>MIVDEFIENPKMLSDFANQKKDWSNFLTLLHLLLVKHGERKFHLASTSKRHSKNLRDLADKLELKWKVVSGTELFEYQNQVTPLPQIVIDAFGNKINGRNTHGLVIAKDENALDSLEGSVFSDSNTGKILEYPDCCVNWFVNNTSSGWEEVYAFVMEQSPEGTSTSVEDVIEMMDQNYESDYVHESKKRIKKIRVNHIAESRDTMPFIFFQPCDVCLISASFLPARKLNEKYANFAKENYLQLYKIIIAQGKIDADSYDPLHERISGNETQ</sequence>
<accession>A0A7K4MLR7</accession>
<comment type="caution">
    <text evidence="1">The sequence shown here is derived from an EMBL/GenBank/DDBJ whole genome shotgun (WGS) entry which is preliminary data.</text>
</comment>
<gene>
    <name evidence="1" type="ORF">HX850_04420</name>
</gene>
<reference evidence="1 2" key="1">
    <citation type="journal article" date="2019" name="Environ. Microbiol.">
        <title>Genomics insights into ecotype formation of ammonia-oxidizing archaea in the deep ocean.</title>
        <authorList>
            <person name="Wang Y."/>
            <person name="Huang J.M."/>
            <person name="Cui G.J."/>
            <person name="Nunoura T."/>
            <person name="Takaki Y."/>
            <person name="Li W.L."/>
            <person name="Li J."/>
            <person name="Gao Z.M."/>
            <person name="Takai K."/>
            <person name="Zhang A.Q."/>
            <person name="Stepanauskas R."/>
        </authorList>
    </citation>
    <scope>NUCLEOTIDE SEQUENCE [LARGE SCALE GENOMIC DNA]</scope>
    <source>
        <strain evidence="1 2">C4</strain>
    </source>
</reference>
<name>A0A7K4MLR7_9ARCH</name>
<evidence type="ECO:0000313" key="1">
    <source>
        <dbReference type="EMBL" id="NWJ30141.1"/>
    </source>
</evidence>
<dbReference type="AlphaFoldDB" id="A0A7K4MLR7"/>
<dbReference type="EMBL" id="JACATK010000030">
    <property type="protein sequence ID" value="NWJ30141.1"/>
    <property type="molecule type" value="Genomic_DNA"/>
</dbReference>
<organism evidence="1 2">
    <name type="scientific">Marine Group I thaumarchaeote</name>
    <dbReference type="NCBI Taxonomy" id="2511932"/>
    <lineage>
        <taxon>Archaea</taxon>
        <taxon>Nitrososphaerota</taxon>
        <taxon>Marine Group I</taxon>
    </lineage>
</organism>
<evidence type="ECO:0000313" key="2">
    <source>
        <dbReference type="Proteomes" id="UP000568446"/>
    </source>
</evidence>